<dbReference type="SUPFAM" id="SSF52172">
    <property type="entry name" value="CheY-like"/>
    <property type="match status" value="1"/>
</dbReference>
<dbReference type="Pfam" id="PF00072">
    <property type="entry name" value="Response_reg"/>
    <property type="match status" value="1"/>
</dbReference>
<proteinExistence type="predicted"/>
<dbReference type="InterPro" id="IPR011006">
    <property type="entry name" value="CheY-like_superfamily"/>
</dbReference>
<feature type="modified residue" description="4-aspartylphosphate" evidence="12">
    <location>
        <position position="532"/>
    </location>
</feature>
<dbReference type="GO" id="GO:0005524">
    <property type="term" value="F:ATP binding"/>
    <property type="evidence" value="ECO:0007669"/>
    <property type="project" value="UniProtKB-KW"/>
</dbReference>
<evidence type="ECO:0000256" key="3">
    <source>
        <dbReference type="ARBA" id="ARBA00012438"/>
    </source>
</evidence>
<keyword evidence="7" id="KW-0547">Nucleotide-binding</keyword>
<comment type="catalytic activity">
    <reaction evidence="1">
        <text>ATP + protein L-histidine = ADP + protein N-phospho-L-histidine.</text>
        <dbReference type="EC" id="2.7.13.3"/>
    </reaction>
</comment>
<dbReference type="PANTHER" id="PTHR43047:SF72">
    <property type="entry name" value="OSMOSENSING HISTIDINE PROTEIN KINASE SLN1"/>
    <property type="match status" value="1"/>
</dbReference>
<evidence type="ECO:0000256" key="9">
    <source>
        <dbReference type="ARBA" id="ARBA00022840"/>
    </source>
</evidence>
<dbReference type="CDD" id="cd16922">
    <property type="entry name" value="HATPase_EvgS-ArcB-TorS-like"/>
    <property type="match status" value="1"/>
</dbReference>
<sequence>MIPLFVSNEWFGFAGFENLKATNVIKEEIFTIRTFVDLISVFLERKNVLEELKIHREKLEVLVNQRTEELNFQKEMAEKANKAKSEFLANMSHELRTPLNSIIGFSSLMQLPAEMEKENKYKDLIFHSGVHLLNIINDILDLSRIEAGKLVLNESNFDLKELISTSIEMILGEAITKKIGMTFQCFPKEENFEIKADPKRIRQVILNLLGNAIKFTDPSGEILITLKKLENDYELSIQDSGIGIPQNEIHRIFETFHQVKREDQSAYEGSGLGLPIVKKIVEAHQGSIEVESEPGKGSTFNVFFPYFSYVENQNTPVQAVTFPQDITFQEPIYPAELKSIPVLLAILDRIYDRAIEKYFIHNFQEFITLRTVKDFSKMPQKSLDSHRILLYDTRLLLEETEVVKSLRVLLNEDSKLSHLILLETTDIPVPFQEDLLPFFPDYTIQNPFSLDKLKSILIEIEKEICLGNRTEKKNTLRKIPNDPILIVEDKQENSILLESLCDELGVKHEVASNGEEALKRIEDKKYSLFILDLMMPVMDGGAFLTKLKEIYPNAVVLVQTAIDRNEKIIEIMKLGVFDYILKPIYPDIFLKVLQKALNYCYLKNMEENLAKIEDQKLRNQLEWLTYKETIRKSDSESFEKNSIHSLKTSLSQGSGIGAMTSLLDMIDSVKIQEENFYKVDKEILDLLLTNNRITKNMLLGLEKLLDLIDQNFEFSSISTKYILEKVKELPENLNSFLMSKRVSVTLPIFKKEYKLNVNLPLLYLAMEELFLNSFKYCSPNSQIDIFTNVNQSYFCITFKNRVIEKPYGGIPEKFEQLVIQPFFRIYPPVENVSHLEKFGLGLGLTAVDHIVRKHHGLFFIHNANDHTSEDVSLCVLAEIFIPLI</sequence>
<dbReference type="InterPro" id="IPR036890">
    <property type="entry name" value="HATPase_C_sf"/>
</dbReference>
<dbReference type="InterPro" id="IPR003594">
    <property type="entry name" value="HATPase_dom"/>
</dbReference>
<feature type="domain" description="Response regulatory" evidence="14">
    <location>
        <begin position="483"/>
        <end position="597"/>
    </location>
</feature>
<accession>M3FGA9</accession>
<dbReference type="SUPFAM" id="SSF55874">
    <property type="entry name" value="ATPase domain of HSP90 chaperone/DNA topoisomerase II/histidine kinase"/>
    <property type="match status" value="2"/>
</dbReference>
<dbReference type="SMART" id="SM00388">
    <property type="entry name" value="HisKA"/>
    <property type="match status" value="1"/>
</dbReference>
<dbReference type="GO" id="GO:0009927">
    <property type="term" value="F:histidine phosphotransfer kinase activity"/>
    <property type="evidence" value="ECO:0007669"/>
    <property type="project" value="TreeGrafter"/>
</dbReference>
<evidence type="ECO:0000256" key="1">
    <source>
        <dbReference type="ARBA" id="ARBA00000085"/>
    </source>
</evidence>
<comment type="subcellular location">
    <subcellularLocation>
        <location evidence="2">Cell membrane</location>
    </subcellularLocation>
</comment>
<dbReference type="PROSITE" id="PS50110">
    <property type="entry name" value="RESPONSE_REGULATORY"/>
    <property type="match status" value="1"/>
</dbReference>
<keyword evidence="6" id="KW-0808">Transferase</keyword>
<reference evidence="15 16" key="1">
    <citation type="submission" date="2013-01" db="EMBL/GenBank/DDBJ databases">
        <authorList>
            <person name="Harkins D.M."/>
            <person name="Durkin A.S."/>
            <person name="Brinkac L.M."/>
            <person name="Haft D.H."/>
            <person name="Selengut J.D."/>
            <person name="Sanka R."/>
            <person name="DePew J."/>
            <person name="Purushe J."/>
            <person name="Picardeau M."/>
            <person name="Werts C."/>
            <person name="Goarant C."/>
            <person name="Vinetz J.M."/>
            <person name="Sutton G.G."/>
            <person name="Nierman W.C."/>
            <person name="Fouts D.E."/>
        </authorList>
    </citation>
    <scope>NUCLEOTIDE SEQUENCE [LARGE SCALE GENOMIC DNA]</scope>
    <source>
        <strain evidence="15 16">200701203</strain>
    </source>
</reference>
<comment type="caution">
    <text evidence="15">The sequence shown here is derived from an EMBL/GenBank/DDBJ whole genome shotgun (WGS) entry which is preliminary data.</text>
</comment>
<dbReference type="GO" id="GO:0000155">
    <property type="term" value="F:phosphorelay sensor kinase activity"/>
    <property type="evidence" value="ECO:0007669"/>
    <property type="project" value="InterPro"/>
</dbReference>
<evidence type="ECO:0000313" key="15">
    <source>
        <dbReference type="EMBL" id="EMG00893.1"/>
    </source>
</evidence>
<dbReference type="SMART" id="SM00448">
    <property type="entry name" value="REC"/>
    <property type="match status" value="1"/>
</dbReference>
<dbReference type="AlphaFoldDB" id="M3FGA9"/>
<keyword evidence="10" id="KW-0902">Two-component regulatory system</keyword>
<dbReference type="Gene3D" id="1.10.287.130">
    <property type="match status" value="1"/>
</dbReference>
<gene>
    <name evidence="15" type="ORF">LEP1GSC123_3260</name>
</gene>
<dbReference type="InterPro" id="IPR004358">
    <property type="entry name" value="Sig_transdc_His_kin-like_C"/>
</dbReference>
<dbReference type="PRINTS" id="PR00344">
    <property type="entry name" value="BCTRLSENSOR"/>
</dbReference>
<dbReference type="FunFam" id="3.30.565.10:FF:000023">
    <property type="entry name" value="PAS domain-containing sensor histidine kinase"/>
    <property type="match status" value="1"/>
</dbReference>
<evidence type="ECO:0000256" key="12">
    <source>
        <dbReference type="PROSITE-ProRule" id="PRU00169"/>
    </source>
</evidence>
<evidence type="ECO:0000259" key="13">
    <source>
        <dbReference type="PROSITE" id="PS50109"/>
    </source>
</evidence>
<keyword evidence="4" id="KW-1003">Cell membrane</keyword>
<keyword evidence="9" id="KW-0067">ATP-binding</keyword>
<dbReference type="PROSITE" id="PS50109">
    <property type="entry name" value="HIS_KIN"/>
    <property type="match status" value="1"/>
</dbReference>
<evidence type="ECO:0000313" key="16">
    <source>
        <dbReference type="Proteomes" id="UP000011783"/>
    </source>
</evidence>
<evidence type="ECO:0000256" key="5">
    <source>
        <dbReference type="ARBA" id="ARBA00022553"/>
    </source>
</evidence>
<dbReference type="Gene3D" id="3.30.565.10">
    <property type="entry name" value="Histidine kinase-like ATPase, C-terminal domain"/>
    <property type="match status" value="2"/>
</dbReference>
<evidence type="ECO:0000256" key="10">
    <source>
        <dbReference type="ARBA" id="ARBA00023012"/>
    </source>
</evidence>
<dbReference type="CDD" id="cd00156">
    <property type="entry name" value="REC"/>
    <property type="match status" value="1"/>
</dbReference>
<evidence type="ECO:0000256" key="8">
    <source>
        <dbReference type="ARBA" id="ARBA00022777"/>
    </source>
</evidence>
<dbReference type="Pfam" id="PF02518">
    <property type="entry name" value="HATPase_c"/>
    <property type="match status" value="1"/>
</dbReference>
<dbReference type="EMBL" id="AKWO02000039">
    <property type="protein sequence ID" value="EMG00893.1"/>
    <property type="molecule type" value="Genomic_DNA"/>
</dbReference>
<dbReference type="Gene3D" id="3.40.50.2300">
    <property type="match status" value="1"/>
</dbReference>
<dbReference type="PANTHER" id="PTHR43047">
    <property type="entry name" value="TWO-COMPONENT HISTIDINE PROTEIN KINASE"/>
    <property type="match status" value="1"/>
</dbReference>
<dbReference type="EC" id="2.7.13.3" evidence="3"/>
<keyword evidence="5 12" id="KW-0597">Phosphoprotein</keyword>
<name>M3FGA9_LEPBO</name>
<evidence type="ECO:0000256" key="4">
    <source>
        <dbReference type="ARBA" id="ARBA00022475"/>
    </source>
</evidence>
<evidence type="ECO:0000256" key="11">
    <source>
        <dbReference type="ARBA" id="ARBA00023136"/>
    </source>
</evidence>
<dbReference type="Proteomes" id="UP000011783">
    <property type="component" value="Unassembled WGS sequence"/>
</dbReference>
<dbReference type="InterPro" id="IPR036097">
    <property type="entry name" value="HisK_dim/P_sf"/>
</dbReference>
<dbReference type="BioCyc" id="LBOR1193007:G11KN-2407-MONOMER"/>
<keyword evidence="11" id="KW-0472">Membrane</keyword>
<evidence type="ECO:0000256" key="2">
    <source>
        <dbReference type="ARBA" id="ARBA00004236"/>
    </source>
</evidence>
<evidence type="ECO:0000256" key="7">
    <source>
        <dbReference type="ARBA" id="ARBA00022741"/>
    </source>
</evidence>
<keyword evidence="8" id="KW-0418">Kinase</keyword>
<dbReference type="GO" id="GO:0005886">
    <property type="term" value="C:plasma membrane"/>
    <property type="evidence" value="ECO:0007669"/>
    <property type="project" value="UniProtKB-SubCell"/>
</dbReference>
<feature type="domain" description="Histidine kinase" evidence="13">
    <location>
        <begin position="90"/>
        <end position="308"/>
    </location>
</feature>
<dbReference type="InterPro" id="IPR001789">
    <property type="entry name" value="Sig_transdc_resp-reg_receiver"/>
</dbReference>
<dbReference type="SMART" id="SM00387">
    <property type="entry name" value="HATPase_c"/>
    <property type="match status" value="2"/>
</dbReference>
<dbReference type="CDD" id="cd00082">
    <property type="entry name" value="HisKA"/>
    <property type="match status" value="1"/>
</dbReference>
<dbReference type="Pfam" id="PF00512">
    <property type="entry name" value="HisKA"/>
    <property type="match status" value="1"/>
</dbReference>
<dbReference type="InterPro" id="IPR005467">
    <property type="entry name" value="His_kinase_dom"/>
</dbReference>
<organism evidence="15 16">
    <name type="scientific">Leptospira borgpetersenii str. 200701203</name>
    <dbReference type="NCBI Taxonomy" id="1193007"/>
    <lineage>
        <taxon>Bacteria</taxon>
        <taxon>Pseudomonadati</taxon>
        <taxon>Spirochaetota</taxon>
        <taxon>Spirochaetia</taxon>
        <taxon>Leptospirales</taxon>
        <taxon>Leptospiraceae</taxon>
        <taxon>Leptospira</taxon>
    </lineage>
</organism>
<dbReference type="SUPFAM" id="SSF47384">
    <property type="entry name" value="Homodimeric domain of signal transducing histidine kinase"/>
    <property type="match status" value="1"/>
</dbReference>
<evidence type="ECO:0000256" key="6">
    <source>
        <dbReference type="ARBA" id="ARBA00022679"/>
    </source>
</evidence>
<dbReference type="InterPro" id="IPR003661">
    <property type="entry name" value="HisK_dim/P_dom"/>
</dbReference>
<protein>
    <recommendedName>
        <fullName evidence="3">histidine kinase</fullName>
        <ecNumber evidence="3">2.7.13.3</ecNumber>
    </recommendedName>
</protein>
<evidence type="ECO:0000259" key="14">
    <source>
        <dbReference type="PROSITE" id="PS50110"/>
    </source>
</evidence>